<dbReference type="HAMAP" id="MF_00219">
    <property type="entry name" value="PyrC_classII"/>
    <property type="match status" value="1"/>
</dbReference>
<dbReference type="Pfam" id="PF04909">
    <property type="entry name" value="Amidohydro_2"/>
    <property type="match status" value="1"/>
</dbReference>
<comment type="similarity">
    <text evidence="2">Belongs to the metallo-dependent hydrolases superfamily. DHOase family. Class II DHOase subfamily.</text>
</comment>
<keyword evidence="6" id="KW-0862">Zinc</keyword>
<proteinExistence type="inferred from homology"/>
<dbReference type="InterPro" id="IPR004721">
    <property type="entry name" value="DHOdimr"/>
</dbReference>
<evidence type="ECO:0000256" key="3">
    <source>
        <dbReference type="ARBA" id="ARBA00012860"/>
    </source>
</evidence>
<dbReference type="GO" id="GO:0006207">
    <property type="term" value="P:'de novo' pyrimidine nucleobase biosynthetic process"/>
    <property type="evidence" value="ECO:0007669"/>
    <property type="project" value="TreeGrafter"/>
</dbReference>
<evidence type="ECO:0000256" key="5">
    <source>
        <dbReference type="ARBA" id="ARBA00022801"/>
    </source>
</evidence>
<evidence type="ECO:0000256" key="6">
    <source>
        <dbReference type="ARBA" id="ARBA00022833"/>
    </source>
</evidence>
<keyword evidence="10" id="KW-1185">Reference proteome</keyword>
<dbReference type="InterPro" id="IPR006680">
    <property type="entry name" value="Amidohydro-rel"/>
</dbReference>
<dbReference type="GO" id="GO:0005737">
    <property type="term" value="C:cytoplasm"/>
    <property type="evidence" value="ECO:0007669"/>
    <property type="project" value="TreeGrafter"/>
</dbReference>
<accession>A0AA39L432</accession>
<evidence type="ECO:0000256" key="7">
    <source>
        <dbReference type="ARBA" id="ARBA00022975"/>
    </source>
</evidence>
<evidence type="ECO:0000313" key="10">
    <source>
        <dbReference type="Proteomes" id="UP001175261"/>
    </source>
</evidence>
<dbReference type="InterPro" id="IPR032466">
    <property type="entry name" value="Metal_Hydrolase"/>
</dbReference>
<evidence type="ECO:0000313" key="9">
    <source>
        <dbReference type="EMBL" id="KAK0383761.1"/>
    </source>
</evidence>
<evidence type="ECO:0000259" key="8">
    <source>
        <dbReference type="Pfam" id="PF04909"/>
    </source>
</evidence>
<comment type="pathway">
    <text evidence="1">Pyrimidine metabolism; UMP biosynthesis via de novo pathway; (S)-dihydroorotate from bicarbonate: step 3/3.</text>
</comment>
<evidence type="ECO:0000256" key="1">
    <source>
        <dbReference type="ARBA" id="ARBA00004880"/>
    </source>
</evidence>
<dbReference type="GO" id="GO:0004151">
    <property type="term" value="F:dihydroorotase activity"/>
    <property type="evidence" value="ECO:0007669"/>
    <property type="project" value="UniProtKB-EC"/>
</dbReference>
<dbReference type="PROSITE" id="PS00483">
    <property type="entry name" value="DIHYDROOROTASE_2"/>
    <property type="match status" value="1"/>
</dbReference>
<keyword evidence="7" id="KW-0665">Pyrimidine biosynthesis</keyword>
<name>A0AA39L432_SARSR</name>
<dbReference type="EC" id="3.5.2.3" evidence="3"/>
<dbReference type="InterPro" id="IPR002195">
    <property type="entry name" value="Dihydroorotase_CS"/>
</dbReference>
<reference evidence="9" key="1">
    <citation type="submission" date="2022-10" db="EMBL/GenBank/DDBJ databases">
        <title>Determination and structural analysis of whole genome sequence of Sarocladium strictum F4-1.</title>
        <authorList>
            <person name="Hu L."/>
            <person name="Jiang Y."/>
        </authorList>
    </citation>
    <scope>NUCLEOTIDE SEQUENCE</scope>
    <source>
        <strain evidence="9">F4-1</strain>
    </source>
</reference>
<dbReference type="GO" id="GO:0006221">
    <property type="term" value="P:pyrimidine nucleotide biosynthetic process"/>
    <property type="evidence" value="ECO:0007669"/>
    <property type="project" value="UniProtKB-KW"/>
</dbReference>
<dbReference type="SUPFAM" id="SSF51556">
    <property type="entry name" value="Metallo-dependent hydrolases"/>
    <property type="match status" value="1"/>
</dbReference>
<feature type="domain" description="Amidohydrolase-related" evidence="8">
    <location>
        <begin position="87"/>
        <end position="180"/>
    </location>
</feature>
<dbReference type="Gene3D" id="3.20.20.140">
    <property type="entry name" value="Metal-dependent hydrolases"/>
    <property type="match status" value="1"/>
</dbReference>
<evidence type="ECO:0000256" key="2">
    <source>
        <dbReference type="ARBA" id="ARBA00005631"/>
    </source>
</evidence>
<gene>
    <name evidence="9" type="ORF">NLU13_9672</name>
</gene>
<organism evidence="9 10">
    <name type="scientific">Sarocladium strictum</name>
    <name type="common">Black bundle disease fungus</name>
    <name type="synonym">Acremonium strictum</name>
    <dbReference type="NCBI Taxonomy" id="5046"/>
    <lineage>
        <taxon>Eukaryota</taxon>
        <taxon>Fungi</taxon>
        <taxon>Dikarya</taxon>
        <taxon>Ascomycota</taxon>
        <taxon>Pezizomycotina</taxon>
        <taxon>Sordariomycetes</taxon>
        <taxon>Hypocreomycetidae</taxon>
        <taxon>Hypocreales</taxon>
        <taxon>Sarocladiaceae</taxon>
        <taxon>Sarocladium</taxon>
    </lineage>
</organism>
<dbReference type="PANTHER" id="PTHR43137:SF1">
    <property type="entry name" value="DIHYDROOROTASE"/>
    <property type="match status" value="1"/>
</dbReference>
<keyword evidence="4" id="KW-0479">Metal-binding</keyword>
<dbReference type="EMBL" id="JAPDFR010000009">
    <property type="protein sequence ID" value="KAK0383761.1"/>
    <property type="molecule type" value="Genomic_DNA"/>
</dbReference>
<dbReference type="Proteomes" id="UP001175261">
    <property type="component" value="Unassembled WGS sequence"/>
</dbReference>
<dbReference type="PIRSF" id="PIRSF001237">
    <property type="entry name" value="DHOdimr"/>
    <property type="match status" value="1"/>
</dbReference>
<sequence length="359" mass="38914">MHLKETQRIELPPVADMHVHLRQGDMMKLVTPTIRDGGVDTVFVMPNLTPPITTVAAALDYKSQLEAVEPKVHYLMSLYLHNSITPATIDEAASAGITGVKVYPQGVTTNSDSGVTSFDDFDPVFAAMERNDMVLNIHGEVPGVVADETMTLEEAFLPTLATLHKKFPKLRIVLEHCSTAAALKAVKACGPSVGATITAHHLYLTGEQSNVDPFAFCKPIPKTPADRDALLQAVCSGDPKFFFGTDSAPHPVTSKEGEKIAAGVFTQPFATQLVLLALEDATERGVIAEADVTQEKLEGFLSKFGRRFYKLPEVPKDLKIVLERKGEKIVDSIKSADGEIEVGISRKGSEVFSVTWKSA</sequence>
<keyword evidence="5" id="KW-0378">Hydrolase</keyword>
<dbReference type="AlphaFoldDB" id="A0AA39L432"/>
<protein>
    <recommendedName>
        <fullName evidence="3">dihydroorotase</fullName>
        <ecNumber evidence="3">3.5.2.3</ecNumber>
    </recommendedName>
</protein>
<comment type="caution">
    <text evidence="9">The sequence shown here is derived from an EMBL/GenBank/DDBJ whole genome shotgun (WGS) entry which is preliminary data.</text>
</comment>
<dbReference type="PROSITE" id="PS00482">
    <property type="entry name" value="DIHYDROOROTASE_1"/>
    <property type="match status" value="1"/>
</dbReference>
<evidence type="ECO:0000256" key="4">
    <source>
        <dbReference type="ARBA" id="ARBA00022723"/>
    </source>
</evidence>
<dbReference type="GO" id="GO:0046872">
    <property type="term" value="F:metal ion binding"/>
    <property type="evidence" value="ECO:0007669"/>
    <property type="project" value="UniProtKB-KW"/>
</dbReference>
<dbReference type="NCBIfam" id="TIGR00856">
    <property type="entry name" value="pyrC_dimer"/>
    <property type="match status" value="1"/>
</dbReference>
<dbReference type="PANTHER" id="PTHR43137">
    <property type="entry name" value="DIHYDROOROTASE"/>
    <property type="match status" value="1"/>
</dbReference>